<gene>
    <name evidence="1" type="ORF">C484_05187</name>
</gene>
<organism evidence="1 2">
    <name type="scientific">Natrialba taiwanensis DSM 12281</name>
    <dbReference type="NCBI Taxonomy" id="1230458"/>
    <lineage>
        <taxon>Archaea</taxon>
        <taxon>Methanobacteriati</taxon>
        <taxon>Methanobacteriota</taxon>
        <taxon>Stenosarchaea group</taxon>
        <taxon>Halobacteria</taxon>
        <taxon>Halobacteriales</taxon>
        <taxon>Natrialbaceae</taxon>
        <taxon>Natrialba</taxon>
    </lineage>
</organism>
<dbReference type="AlphaFoldDB" id="M0A8V0"/>
<protein>
    <submittedName>
        <fullName evidence="1">Uncharacterized protein</fullName>
    </submittedName>
</protein>
<reference evidence="1 2" key="1">
    <citation type="journal article" date="2014" name="PLoS Genet.">
        <title>Phylogenetically driven sequencing of extremely halophilic archaea reveals strategies for static and dynamic osmo-response.</title>
        <authorList>
            <person name="Becker E.A."/>
            <person name="Seitzer P.M."/>
            <person name="Tritt A."/>
            <person name="Larsen D."/>
            <person name="Krusor M."/>
            <person name="Yao A.I."/>
            <person name="Wu D."/>
            <person name="Madern D."/>
            <person name="Eisen J.A."/>
            <person name="Darling A.E."/>
            <person name="Facciotti M.T."/>
        </authorList>
    </citation>
    <scope>NUCLEOTIDE SEQUENCE [LARGE SCALE GENOMIC DNA]</scope>
    <source>
        <strain evidence="1 2">DSM 12281</strain>
    </source>
</reference>
<comment type="caution">
    <text evidence="1">The sequence shown here is derived from an EMBL/GenBank/DDBJ whole genome shotgun (WGS) entry which is preliminary data.</text>
</comment>
<evidence type="ECO:0000313" key="2">
    <source>
        <dbReference type="Proteomes" id="UP000011648"/>
    </source>
</evidence>
<dbReference type="PATRIC" id="fig|1230458.4.peg.1048"/>
<dbReference type="Proteomes" id="UP000011648">
    <property type="component" value="Unassembled WGS sequence"/>
</dbReference>
<sequence>MTEVYDLLTTGPQTQVDVSRLNFGERQELCRISVTRTSDVTNIGESGDFSTIYYLDGDERLAAAVFVDENRNS</sequence>
<dbReference type="RefSeq" id="WP_006824876.1">
    <property type="nucleotide sequence ID" value="NZ_AOIL01000014.1"/>
</dbReference>
<name>M0A8V0_9EURY</name>
<keyword evidence="2" id="KW-1185">Reference proteome</keyword>
<evidence type="ECO:0000313" key="1">
    <source>
        <dbReference type="EMBL" id="ELY94796.1"/>
    </source>
</evidence>
<dbReference type="EMBL" id="AOIL01000014">
    <property type="protein sequence ID" value="ELY94796.1"/>
    <property type="molecule type" value="Genomic_DNA"/>
</dbReference>
<proteinExistence type="predicted"/>
<accession>M0A8V0</accession>